<dbReference type="GO" id="GO:0015562">
    <property type="term" value="F:efflux transmembrane transporter activity"/>
    <property type="evidence" value="ECO:0007669"/>
    <property type="project" value="InterPro"/>
</dbReference>
<dbReference type="PANTHER" id="PTHR30026:SF20">
    <property type="entry name" value="OUTER MEMBRANE PROTEIN TOLC"/>
    <property type="match status" value="1"/>
</dbReference>
<reference evidence="9" key="2">
    <citation type="submission" date="2021-09" db="EMBL/GenBank/DDBJ databases">
        <authorList>
            <person name="Gilroy R."/>
        </authorList>
    </citation>
    <scope>NUCLEOTIDE SEQUENCE</scope>
    <source>
        <strain evidence="9">CHK55-1828</strain>
    </source>
</reference>
<sequence>MKRNRLLLSLLLSALCLPPLRAQLSLEECRRQARDNYPLIRQYGLIEQAAQYDVANAAKAYLPQVSLSAKASYQSDVTKLPFELPGIDVNFMPRDQYQVTLQVQQSVWDGGETKWRKQLVRAGAEVDTEKLNVDLYALDERVNQLYFGILLLDEQLEQNRLLQDNLERTHRTVSACVDNGTANRSDLDEVAVEQLSTRQQRVAMEALRRAYADMLLLYLGRPSEEELRLEKPLAVGPEDGENRRPELRWYDAQTARLTAQDASLRTGYMPRLGLFVQGGYGNPGLNMLEDKFKAYYVAGVSLSWNLGRLYTLKNDRRLIENNRRMLEAGRSTFLFNTGLEATRQEADVRALRRQMADDDEIIRLRTRIRQASEVKLQSGTYTVNDLLRDITAESLARQQKAIHEIQWLMRLYDWRHTLNN</sequence>
<feature type="chain" id="PRO_5036839375" evidence="8">
    <location>
        <begin position="23"/>
        <end position="420"/>
    </location>
</feature>
<dbReference type="InterPro" id="IPR003423">
    <property type="entry name" value="OMP_efflux"/>
</dbReference>
<keyword evidence="5" id="KW-0812">Transmembrane</keyword>
<evidence type="ECO:0000313" key="9">
    <source>
        <dbReference type="EMBL" id="HJF92228.1"/>
    </source>
</evidence>
<evidence type="ECO:0000256" key="4">
    <source>
        <dbReference type="ARBA" id="ARBA00022452"/>
    </source>
</evidence>
<keyword evidence="3" id="KW-0813">Transport</keyword>
<comment type="subcellular location">
    <subcellularLocation>
        <location evidence="1">Cell outer membrane</location>
    </subcellularLocation>
</comment>
<comment type="caution">
    <text evidence="9">The sequence shown here is derived from an EMBL/GenBank/DDBJ whole genome shotgun (WGS) entry which is preliminary data.</text>
</comment>
<protein>
    <submittedName>
        <fullName evidence="9">TolC family protein</fullName>
    </submittedName>
</protein>
<evidence type="ECO:0000256" key="7">
    <source>
        <dbReference type="ARBA" id="ARBA00023237"/>
    </source>
</evidence>
<accession>A0A921LCH2</accession>
<dbReference type="PANTHER" id="PTHR30026">
    <property type="entry name" value="OUTER MEMBRANE PROTEIN TOLC"/>
    <property type="match status" value="1"/>
</dbReference>
<dbReference type="AlphaFoldDB" id="A0A921LCH2"/>
<dbReference type="RefSeq" id="WP_276827718.1">
    <property type="nucleotide sequence ID" value="NZ_DYVX01000059.1"/>
</dbReference>
<comment type="similarity">
    <text evidence="2">Belongs to the outer membrane factor (OMF) (TC 1.B.17) family.</text>
</comment>
<dbReference type="GO" id="GO:0015288">
    <property type="term" value="F:porin activity"/>
    <property type="evidence" value="ECO:0007669"/>
    <property type="project" value="TreeGrafter"/>
</dbReference>
<reference evidence="9" key="1">
    <citation type="journal article" date="2021" name="PeerJ">
        <title>Extensive microbial diversity within the chicken gut microbiome revealed by metagenomics and culture.</title>
        <authorList>
            <person name="Gilroy R."/>
            <person name="Ravi A."/>
            <person name="Getino M."/>
            <person name="Pursley I."/>
            <person name="Horton D.L."/>
            <person name="Alikhan N.F."/>
            <person name="Baker D."/>
            <person name="Gharbi K."/>
            <person name="Hall N."/>
            <person name="Watson M."/>
            <person name="Adriaenssens E.M."/>
            <person name="Foster-Nyarko E."/>
            <person name="Jarju S."/>
            <person name="Secka A."/>
            <person name="Antonio M."/>
            <person name="Oren A."/>
            <person name="Chaudhuri R.R."/>
            <person name="La Ragione R."/>
            <person name="Hildebrand F."/>
            <person name="Pallen M.J."/>
        </authorList>
    </citation>
    <scope>NUCLEOTIDE SEQUENCE</scope>
    <source>
        <strain evidence="9">CHK55-1828</strain>
    </source>
</reference>
<keyword evidence="4" id="KW-1134">Transmembrane beta strand</keyword>
<proteinExistence type="inferred from homology"/>
<keyword evidence="7" id="KW-0998">Cell outer membrane</keyword>
<evidence type="ECO:0000256" key="8">
    <source>
        <dbReference type="SAM" id="SignalP"/>
    </source>
</evidence>
<gene>
    <name evidence="9" type="ORF">K8W02_07575</name>
</gene>
<evidence type="ECO:0000313" key="10">
    <source>
        <dbReference type="Proteomes" id="UP000717835"/>
    </source>
</evidence>
<dbReference type="SUPFAM" id="SSF56954">
    <property type="entry name" value="Outer membrane efflux proteins (OEP)"/>
    <property type="match status" value="1"/>
</dbReference>
<evidence type="ECO:0000256" key="1">
    <source>
        <dbReference type="ARBA" id="ARBA00004442"/>
    </source>
</evidence>
<keyword evidence="6" id="KW-0472">Membrane</keyword>
<evidence type="ECO:0000256" key="6">
    <source>
        <dbReference type="ARBA" id="ARBA00023136"/>
    </source>
</evidence>
<evidence type="ECO:0000256" key="5">
    <source>
        <dbReference type="ARBA" id="ARBA00022692"/>
    </source>
</evidence>
<dbReference type="GO" id="GO:0009279">
    <property type="term" value="C:cell outer membrane"/>
    <property type="evidence" value="ECO:0007669"/>
    <property type="project" value="UniProtKB-SubCell"/>
</dbReference>
<evidence type="ECO:0000256" key="3">
    <source>
        <dbReference type="ARBA" id="ARBA00022448"/>
    </source>
</evidence>
<keyword evidence="8" id="KW-0732">Signal</keyword>
<dbReference type="Proteomes" id="UP000717835">
    <property type="component" value="Unassembled WGS sequence"/>
</dbReference>
<dbReference type="InterPro" id="IPR051906">
    <property type="entry name" value="TolC-like"/>
</dbReference>
<evidence type="ECO:0000256" key="2">
    <source>
        <dbReference type="ARBA" id="ARBA00007613"/>
    </source>
</evidence>
<dbReference type="GO" id="GO:1990281">
    <property type="term" value="C:efflux pump complex"/>
    <property type="evidence" value="ECO:0007669"/>
    <property type="project" value="TreeGrafter"/>
</dbReference>
<organism evidence="9 10">
    <name type="scientific">Mediterranea massiliensis</name>
    <dbReference type="NCBI Taxonomy" id="1841865"/>
    <lineage>
        <taxon>Bacteria</taxon>
        <taxon>Pseudomonadati</taxon>
        <taxon>Bacteroidota</taxon>
        <taxon>Bacteroidia</taxon>
        <taxon>Bacteroidales</taxon>
        <taxon>Bacteroidaceae</taxon>
        <taxon>Mediterranea</taxon>
    </lineage>
</organism>
<dbReference type="Pfam" id="PF02321">
    <property type="entry name" value="OEP"/>
    <property type="match status" value="1"/>
</dbReference>
<dbReference type="EMBL" id="DYVX01000059">
    <property type="protein sequence ID" value="HJF92228.1"/>
    <property type="molecule type" value="Genomic_DNA"/>
</dbReference>
<dbReference type="Gene3D" id="1.20.1600.10">
    <property type="entry name" value="Outer membrane efflux proteins (OEP)"/>
    <property type="match status" value="1"/>
</dbReference>
<name>A0A921LCH2_9BACT</name>
<feature type="signal peptide" evidence="8">
    <location>
        <begin position="1"/>
        <end position="22"/>
    </location>
</feature>